<reference evidence="3 4" key="1">
    <citation type="submission" date="2021-03" db="EMBL/GenBank/DDBJ databases">
        <title>Fibrella sp. HMF5405 genome sequencing and assembly.</title>
        <authorList>
            <person name="Kang H."/>
            <person name="Kim H."/>
            <person name="Bae S."/>
            <person name="Joh K."/>
        </authorList>
    </citation>
    <scope>NUCLEOTIDE SEQUENCE [LARGE SCALE GENOMIC DNA]</scope>
    <source>
        <strain evidence="3 4">HMF5405</strain>
    </source>
</reference>
<dbReference type="PROSITE" id="PS51145">
    <property type="entry name" value="ZU5"/>
    <property type="match status" value="1"/>
</dbReference>
<proteinExistence type="predicted"/>
<evidence type="ECO:0000259" key="2">
    <source>
        <dbReference type="PROSITE" id="PS51145"/>
    </source>
</evidence>
<dbReference type="SUPFAM" id="SSF81296">
    <property type="entry name" value="E set domains"/>
    <property type="match status" value="1"/>
</dbReference>
<feature type="region of interest" description="Disordered" evidence="1">
    <location>
        <begin position="24"/>
        <end position="63"/>
    </location>
</feature>
<dbReference type="EMBL" id="JAFMYW010000012">
    <property type="protein sequence ID" value="MBO0952602.1"/>
    <property type="molecule type" value="Genomic_DNA"/>
</dbReference>
<protein>
    <recommendedName>
        <fullName evidence="2">ZU5 domain-containing protein</fullName>
    </recommendedName>
</protein>
<sequence length="591" mass="63804">MKSFLYLLLTILTLGTISCKHDPDAVIPGSPGGNGTQRPTGEPLGERETKQIGPAGGSLQSGDGTLTITVPAGALTALTEVGIEPITSTCPGGIGDGWRLTPHGKAFAKPVEIKLNYAARKDSVSLPQALGLAYQDSKGVWRFVGNSSVNASTHTLTLQTTHFSDWVVVQWMTLSPLSARVGEKQQVTLKALKYITPSLSEDGLVLQSVAEYENGYPIAEPEPLDPKYIKKWSLGGVGSLNVSPATNQAVYSAPAQVQKTSTAAVSLELKGLFSTFTGQNLLVSNITVMGFEVAYLQVAEKNGPGGGRDSELIIYGSNFGAQDKAKSSVTIDGQVIGAQDISVWGDNLIICRIPMIGPGSSGPVRVKTASGAMTEPHLLNEWTVPMRISRPSARVGQSMNEAATIYLRIRGDASPVPPDLTLIYDEDSQNTAAFKSYVRWEAQGEGFSTMRNAEFCGTEKEVWTKSAGDIDLTYMVSPTDKQYFNVNLYHLPGKGFTVSFRYQSKDAVPSNHVSTDCEGNTIRSNRPHTISFPSEFHEERFPLLFSGNTLKGGKSAIHETGINCYLHYDFDDSINWGQTIQLTWDTTTGKF</sequence>
<dbReference type="CDD" id="cd00102">
    <property type="entry name" value="IPT"/>
    <property type="match status" value="1"/>
</dbReference>
<keyword evidence="4" id="KW-1185">Reference proteome</keyword>
<dbReference type="Gene3D" id="2.60.40.10">
    <property type="entry name" value="Immunoglobulins"/>
    <property type="match status" value="1"/>
</dbReference>
<comment type="caution">
    <text evidence="3">The sequence shown here is derived from an EMBL/GenBank/DDBJ whole genome shotgun (WGS) entry which is preliminary data.</text>
</comment>
<dbReference type="InterPro" id="IPR013783">
    <property type="entry name" value="Ig-like_fold"/>
</dbReference>
<evidence type="ECO:0000313" key="3">
    <source>
        <dbReference type="EMBL" id="MBO0952602.1"/>
    </source>
</evidence>
<feature type="domain" description="ZU5" evidence="2">
    <location>
        <begin position="46"/>
        <end position="172"/>
    </location>
</feature>
<dbReference type="RefSeq" id="WP_207332555.1">
    <property type="nucleotide sequence ID" value="NZ_JAFMYW010000012.1"/>
</dbReference>
<name>A0ABS3JRH7_9BACT</name>
<evidence type="ECO:0000313" key="4">
    <source>
        <dbReference type="Proteomes" id="UP000664628"/>
    </source>
</evidence>
<dbReference type="PROSITE" id="PS51257">
    <property type="entry name" value="PROKAR_LIPOPROTEIN"/>
    <property type="match status" value="1"/>
</dbReference>
<evidence type="ECO:0000256" key="1">
    <source>
        <dbReference type="SAM" id="MobiDB-lite"/>
    </source>
</evidence>
<dbReference type="Proteomes" id="UP000664628">
    <property type="component" value="Unassembled WGS sequence"/>
</dbReference>
<gene>
    <name evidence="3" type="ORF">J2I46_28740</name>
</gene>
<dbReference type="InterPro" id="IPR014756">
    <property type="entry name" value="Ig_E-set"/>
</dbReference>
<dbReference type="Gene3D" id="2.60.220.30">
    <property type="match status" value="1"/>
</dbReference>
<dbReference type="InterPro" id="IPR002909">
    <property type="entry name" value="IPT_dom"/>
</dbReference>
<dbReference type="InterPro" id="IPR000906">
    <property type="entry name" value="ZU5_dom"/>
</dbReference>
<accession>A0ABS3JRH7</accession>
<dbReference type="Pfam" id="PF01833">
    <property type="entry name" value="TIG"/>
    <property type="match status" value="1"/>
</dbReference>
<organism evidence="3 4">
    <name type="scientific">Fibrella forsythiae</name>
    <dbReference type="NCBI Taxonomy" id="2817061"/>
    <lineage>
        <taxon>Bacteria</taxon>
        <taxon>Pseudomonadati</taxon>
        <taxon>Bacteroidota</taxon>
        <taxon>Cytophagia</taxon>
        <taxon>Cytophagales</taxon>
        <taxon>Spirosomataceae</taxon>
        <taxon>Fibrella</taxon>
    </lineage>
</organism>